<evidence type="ECO:0000256" key="3">
    <source>
        <dbReference type="ARBA" id="ARBA00022475"/>
    </source>
</evidence>
<evidence type="ECO:0000256" key="1">
    <source>
        <dbReference type="ARBA" id="ARBA00004651"/>
    </source>
</evidence>
<dbReference type="CDD" id="cd06261">
    <property type="entry name" value="TM_PBP2"/>
    <property type="match status" value="1"/>
</dbReference>
<protein>
    <submittedName>
        <fullName evidence="9">Carbohydrate ABC transporter permease</fullName>
    </submittedName>
</protein>
<evidence type="ECO:0000259" key="8">
    <source>
        <dbReference type="PROSITE" id="PS50928"/>
    </source>
</evidence>
<dbReference type="PANTHER" id="PTHR43744:SF12">
    <property type="entry name" value="ABC TRANSPORTER PERMEASE PROTEIN MG189-RELATED"/>
    <property type="match status" value="1"/>
</dbReference>
<keyword evidence="5 7" id="KW-1133">Transmembrane helix</keyword>
<dbReference type="SUPFAM" id="SSF161098">
    <property type="entry name" value="MetI-like"/>
    <property type="match status" value="1"/>
</dbReference>
<comment type="caution">
    <text evidence="9">The sequence shown here is derived from an EMBL/GenBank/DDBJ whole genome shotgun (WGS) entry which is preliminary data.</text>
</comment>
<dbReference type="GO" id="GO:0055085">
    <property type="term" value="P:transmembrane transport"/>
    <property type="evidence" value="ECO:0007669"/>
    <property type="project" value="InterPro"/>
</dbReference>
<evidence type="ECO:0000313" key="9">
    <source>
        <dbReference type="EMBL" id="RHD01885.1"/>
    </source>
</evidence>
<feature type="transmembrane region" description="Helical" evidence="7">
    <location>
        <begin position="200"/>
        <end position="224"/>
    </location>
</feature>
<evidence type="ECO:0000256" key="4">
    <source>
        <dbReference type="ARBA" id="ARBA00022692"/>
    </source>
</evidence>
<dbReference type="InterPro" id="IPR000515">
    <property type="entry name" value="MetI-like"/>
</dbReference>
<dbReference type="GO" id="GO:0005886">
    <property type="term" value="C:plasma membrane"/>
    <property type="evidence" value="ECO:0007669"/>
    <property type="project" value="UniProtKB-SubCell"/>
</dbReference>
<dbReference type="Pfam" id="PF00528">
    <property type="entry name" value="BPD_transp_1"/>
    <property type="match status" value="1"/>
</dbReference>
<keyword evidence="4 7" id="KW-0812">Transmembrane</keyword>
<evidence type="ECO:0000313" key="10">
    <source>
        <dbReference type="Proteomes" id="UP000266391"/>
    </source>
</evidence>
<feature type="transmembrane region" description="Helical" evidence="7">
    <location>
        <begin position="92"/>
        <end position="111"/>
    </location>
</feature>
<proteinExistence type="inferred from homology"/>
<keyword evidence="2 7" id="KW-0813">Transport</keyword>
<dbReference type="PROSITE" id="PS50928">
    <property type="entry name" value="ABC_TM1"/>
    <property type="match status" value="1"/>
</dbReference>
<reference evidence="9 10" key="1">
    <citation type="submission" date="2018-08" db="EMBL/GenBank/DDBJ databases">
        <title>A genome reference for cultivated species of the human gut microbiota.</title>
        <authorList>
            <person name="Zou Y."/>
            <person name="Xue W."/>
            <person name="Luo G."/>
        </authorList>
    </citation>
    <scope>NUCLEOTIDE SEQUENCE [LARGE SCALE GENOMIC DNA]</scope>
    <source>
        <strain evidence="9 10">AM32-8LB</strain>
    </source>
</reference>
<evidence type="ECO:0000256" key="2">
    <source>
        <dbReference type="ARBA" id="ARBA00022448"/>
    </source>
</evidence>
<dbReference type="Gene3D" id="1.10.3720.10">
    <property type="entry name" value="MetI-like"/>
    <property type="match status" value="1"/>
</dbReference>
<feature type="domain" description="ABC transmembrane type-1" evidence="8">
    <location>
        <begin position="86"/>
        <end position="278"/>
    </location>
</feature>
<comment type="similarity">
    <text evidence="7">Belongs to the binding-protein-dependent transport system permease family.</text>
</comment>
<feature type="transmembrane region" description="Helical" evidence="7">
    <location>
        <begin position="25"/>
        <end position="47"/>
    </location>
</feature>
<evidence type="ECO:0000256" key="5">
    <source>
        <dbReference type="ARBA" id="ARBA00022989"/>
    </source>
</evidence>
<name>A0A396ADX5_9FIRM</name>
<dbReference type="InterPro" id="IPR035906">
    <property type="entry name" value="MetI-like_sf"/>
</dbReference>
<comment type="subcellular location">
    <subcellularLocation>
        <location evidence="1 7">Cell membrane</location>
        <topology evidence="1 7">Multi-pass membrane protein</topology>
    </subcellularLocation>
</comment>
<dbReference type="Proteomes" id="UP000266391">
    <property type="component" value="Unassembled WGS sequence"/>
</dbReference>
<dbReference type="EMBL" id="QSIQ01000019">
    <property type="protein sequence ID" value="RHD01885.1"/>
    <property type="molecule type" value="Genomic_DNA"/>
</dbReference>
<keyword evidence="6 7" id="KW-0472">Membrane</keyword>
<sequence length="293" mass="32804">MGGGYLMIKQKSSEMGVSKKEKRGLVITEIFMILLAAVWFIPIYYLIATTFKNPQEATQSPLGLPKVWVFQNYVDAFVNMQYPRALFNTVKITVLAVAIIVLVTSMAGYALARTKSRWGNRIFLLFLAGLVVPFQMNIVSLFKIVKSIGLMNTAWAVILVDVAINVPQGIFLFKEFVESTIPKELEEAAEIDGCSVIRKFFVIVLPLLKPVIATVVILVTLNVWNEFMTPLLFLQSREQDVILQEVSRNIGQFSTDWTALFPMLMLGVAPLMIFYIFMQKYIIAGVSAGAVKG</sequence>
<evidence type="ECO:0000256" key="6">
    <source>
        <dbReference type="ARBA" id="ARBA00023136"/>
    </source>
</evidence>
<accession>A0A396ADX5</accession>
<dbReference type="PANTHER" id="PTHR43744">
    <property type="entry name" value="ABC TRANSPORTER PERMEASE PROTEIN MG189-RELATED-RELATED"/>
    <property type="match status" value="1"/>
</dbReference>
<feature type="transmembrane region" description="Helical" evidence="7">
    <location>
        <begin position="123"/>
        <end position="142"/>
    </location>
</feature>
<evidence type="ECO:0000256" key="7">
    <source>
        <dbReference type="RuleBase" id="RU363032"/>
    </source>
</evidence>
<keyword evidence="3" id="KW-1003">Cell membrane</keyword>
<gene>
    <name evidence="9" type="ORF">DW813_11780</name>
</gene>
<feature type="transmembrane region" description="Helical" evidence="7">
    <location>
        <begin position="154"/>
        <end position="173"/>
    </location>
</feature>
<organism evidence="9 10">
    <name type="scientific">Roseburia inulinivorans</name>
    <dbReference type="NCBI Taxonomy" id="360807"/>
    <lineage>
        <taxon>Bacteria</taxon>
        <taxon>Bacillati</taxon>
        <taxon>Bacillota</taxon>
        <taxon>Clostridia</taxon>
        <taxon>Lachnospirales</taxon>
        <taxon>Lachnospiraceae</taxon>
        <taxon>Roseburia</taxon>
    </lineage>
</organism>
<feature type="transmembrane region" description="Helical" evidence="7">
    <location>
        <begin position="257"/>
        <end position="277"/>
    </location>
</feature>
<dbReference type="AlphaFoldDB" id="A0A396ADX5"/>